<dbReference type="OrthoDB" id="117810at2"/>
<dbReference type="Proteomes" id="UP000182409">
    <property type="component" value="Unassembled WGS sequence"/>
</dbReference>
<dbReference type="PANTHER" id="PTHR34406">
    <property type="entry name" value="PROTEIN YCEI"/>
    <property type="match status" value="1"/>
</dbReference>
<feature type="compositionally biased region" description="Gly residues" evidence="1">
    <location>
        <begin position="32"/>
        <end position="42"/>
    </location>
</feature>
<evidence type="ECO:0000256" key="1">
    <source>
        <dbReference type="SAM" id="MobiDB-lite"/>
    </source>
</evidence>
<dbReference type="Gene3D" id="2.40.128.110">
    <property type="entry name" value="Lipid/polyisoprenoid-binding, YceI-like"/>
    <property type="match status" value="1"/>
</dbReference>
<protein>
    <submittedName>
        <fullName evidence="4">YceI-like domain-containing protein</fullName>
    </submittedName>
</protein>
<dbReference type="SUPFAM" id="SSF101874">
    <property type="entry name" value="YceI-like"/>
    <property type="match status" value="1"/>
</dbReference>
<dbReference type="SMART" id="SM00867">
    <property type="entry name" value="YceI"/>
    <property type="match status" value="1"/>
</dbReference>
<gene>
    <name evidence="4" type="ORF">SAMN05443244_1485</name>
</gene>
<sequence length="230" mass="23968">MLRRTFSVTAAAFLLTASLTFAQAPGAPAGQRGPGGPGGPGGPQQPPPPPTAGAKLELTEGSSASYRVTEQLVGIDFPNDAVGTSDKVTGHIDILPDGNVAPGSKMVVDLKALSSDQSMRDGYIRNRTLETDKFPEAFFIPTAITGVPKMVPSTGQLGVALTGNLTIHGVTKPVTFKGIATIDARSSTVAGRALTTFTFADFGLIKPSIGRLANVEDKITIELVYKFKRS</sequence>
<dbReference type="EMBL" id="FNSD01000001">
    <property type="protein sequence ID" value="SEB66252.1"/>
    <property type="molecule type" value="Genomic_DNA"/>
</dbReference>
<dbReference type="Pfam" id="PF04264">
    <property type="entry name" value="YceI"/>
    <property type="match status" value="1"/>
</dbReference>
<feature type="signal peptide" evidence="2">
    <location>
        <begin position="1"/>
        <end position="22"/>
    </location>
</feature>
<evidence type="ECO:0000259" key="3">
    <source>
        <dbReference type="SMART" id="SM00867"/>
    </source>
</evidence>
<accession>A0A1H4L7W3</accession>
<dbReference type="AlphaFoldDB" id="A0A1H4L7W3"/>
<evidence type="ECO:0000313" key="5">
    <source>
        <dbReference type="Proteomes" id="UP000182409"/>
    </source>
</evidence>
<proteinExistence type="predicted"/>
<feature type="chain" id="PRO_5010285498" evidence="2">
    <location>
        <begin position="23"/>
        <end position="230"/>
    </location>
</feature>
<evidence type="ECO:0000313" key="4">
    <source>
        <dbReference type="EMBL" id="SEB66252.1"/>
    </source>
</evidence>
<reference evidence="4 5" key="1">
    <citation type="submission" date="2016-10" db="EMBL/GenBank/DDBJ databases">
        <authorList>
            <person name="de Groot N.N."/>
        </authorList>
    </citation>
    <scope>NUCLEOTIDE SEQUENCE [LARGE SCALE GENOMIC DNA]</scope>
    <source>
        <strain evidence="4 5">AB35.6</strain>
    </source>
</reference>
<dbReference type="InterPro" id="IPR036761">
    <property type="entry name" value="TTHA0802/YceI-like_sf"/>
</dbReference>
<feature type="region of interest" description="Disordered" evidence="1">
    <location>
        <begin position="25"/>
        <end position="53"/>
    </location>
</feature>
<name>A0A1H4L7W3_9BACT</name>
<dbReference type="InterPro" id="IPR007372">
    <property type="entry name" value="Lipid/polyisoprenoid-bd_YceI"/>
</dbReference>
<dbReference type="PANTHER" id="PTHR34406:SF1">
    <property type="entry name" value="PROTEIN YCEI"/>
    <property type="match status" value="1"/>
</dbReference>
<organism evidence="4 5">
    <name type="scientific">Terriglobus roseus</name>
    <dbReference type="NCBI Taxonomy" id="392734"/>
    <lineage>
        <taxon>Bacteria</taxon>
        <taxon>Pseudomonadati</taxon>
        <taxon>Acidobacteriota</taxon>
        <taxon>Terriglobia</taxon>
        <taxon>Terriglobales</taxon>
        <taxon>Acidobacteriaceae</taxon>
        <taxon>Terriglobus</taxon>
    </lineage>
</organism>
<keyword evidence="2" id="KW-0732">Signal</keyword>
<evidence type="ECO:0000256" key="2">
    <source>
        <dbReference type="SAM" id="SignalP"/>
    </source>
</evidence>
<feature type="domain" description="Lipid/polyisoprenoid-binding YceI-like" evidence="3">
    <location>
        <begin position="55"/>
        <end position="228"/>
    </location>
</feature>
<dbReference type="RefSeq" id="WP_083350388.1">
    <property type="nucleotide sequence ID" value="NZ_FNSD01000001.1"/>
</dbReference>